<dbReference type="SMART" id="SM00102">
    <property type="entry name" value="ADF"/>
    <property type="match status" value="1"/>
</dbReference>
<evidence type="ECO:0000313" key="7">
    <source>
        <dbReference type="EMBL" id="SAM03924.1"/>
    </source>
</evidence>
<dbReference type="Proteomes" id="UP000078561">
    <property type="component" value="Unassembled WGS sequence"/>
</dbReference>
<dbReference type="AlphaFoldDB" id="A0A163JW89"/>
<dbReference type="OMA" id="QCRFAVY"/>
<gene>
    <name evidence="7" type="primary">ABSGL_09780.1 scaffold 11617</name>
</gene>
<comment type="similarity">
    <text evidence="2">Belongs to the actin-binding proteins ADF family.</text>
</comment>
<dbReference type="FunCoup" id="A0A163JW89">
    <property type="interactions" value="209"/>
</dbReference>
<evidence type="ECO:0000256" key="2">
    <source>
        <dbReference type="ARBA" id="ARBA00006844"/>
    </source>
</evidence>
<accession>A0A163JW89</accession>
<feature type="domain" description="ADF-H" evidence="6">
    <location>
        <begin position="2"/>
        <end position="135"/>
    </location>
</feature>
<dbReference type="Pfam" id="PF00241">
    <property type="entry name" value="Cofilin_ADF"/>
    <property type="match status" value="1"/>
</dbReference>
<dbReference type="GO" id="GO:0030042">
    <property type="term" value="P:actin filament depolymerization"/>
    <property type="evidence" value="ECO:0007669"/>
    <property type="project" value="InterPro"/>
</dbReference>
<evidence type="ECO:0000256" key="5">
    <source>
        <dbReference type="ARBA" id="ARBA00032427"/>
    </source>
</evidence>
<dbReference type="InParanoid" id="A0A163JW89"/>
<keyword evidence="8" id="KW-1185">Reference proteome</keyword>
<evidence type="ECO:0000256" key="3">
    <source>
        <dbReference type="ARBA" id="ARBA00015630"/>
    </source>
</evidence>
<dbReference type="STRING" id="4829.A0A163JW89"/>
<keyword evidence="4" id="KW-0009">Actin-binding</keyword>
<reference evidence="7" key="1">
    <citation type="submission" date="2016-04" db="EMBL/GenBank/DDBJ databases">
        <authorList>
            <person name="Evans L.H."/>
            <person name="Alamgir A."/>
            <person name="Owens N."/>
            <person name="Weber N.D."/>
            <person name="Virtaneva K."/>
            <person name="Barbian K."/>
            <person name="Babar A."/>
            <person name="Rosenke K."/>
        </authorList>
    </citation>
    <scope>NUCLEOTIDE SEQUENCE [LARGE SCALE GENOMIC DNA]</scope>
    <source>
        <strain evidence="7">CBS 101.48</strain>
    </source>
</reference>
<dbReference type="OrthoDB" id="10249245at2759"/>
<dbReference type="PROSITE" id="PS51263">
    <property type="entry name" value="ADF_H"/>
    <property type="match status" value="1"/>
</dbReference>
<dbReference type="GO" id="GO:0015629">
    <property type="term" value="C:actin cytoskeleton"/>
    <property type="evidence" value="ECO:0007669"/>
    <property type="project" value="InterPro"/>
</dbReference>
<dbReference type="Gene3D" id="3.40.20.10">
    <property type="entry name" value="Severin"/>
    <property type="match status" value="1"/>
</dbReference>
<dbReference type="InterPro" id="IPR029006">
    <property type="entry name" value="ADF-H/Gelsolin-like_dom_sf"/>
</dbReference>
<dbReference type="GO" id="GO:0016363">
    <property type="term" value="C:nuclear matrix"/>
    <property type="evidence" value="ECO:0007669"/>
    <property type="project" value="UniProtKB-SubCell"/>
</dbReference>
<evidence type="ECO:0000313" key="8">
    <source>
        <dbReference type="Proteomes" id="UP000078561"/>
    </source>
</evidence>
<dbReference type="GO" id="GO:0003779">
    <property type="term" value="F:actin binding"/>
    <property type="evidence" value="ECO:0007669"/>
    <property type="project" value="UniProtKB-KW"/>
</dbReference>
<organism evidence="7">
    <name type="scientific">Absidia glauca</name>
    <name type="common">Pin mould</name>
    <dbReference type="NCBI Taxonomy" id="4829"/>
    <lineage>
        <taxon>Eukaryota</taxon>
        <taxon>Fungi</taxon>
        <taxon>Fungi incertae sedis</taxon>
        <taxon>Mucoromycota</taxon>
        <taxon>Mucoromycotina</taxon>
        <taxon>Mucoromycetes</taxon>
        <taxon>Mucorales</taxon>
        <taxon>Cunninghamellaceae</taxon>
        <taxon>Absidia</taxon>
    </lineage>
</organism>
<dbReference type="InterPro" id="IPR017904">
    <property type="entry name" value="ADF/Cofilin"/>
</dbReference>
<comment type="subcellular location">
    <subcellularLocation>
        <location evidence="1">Nucleus matrix</location>
    </subcellularLocation>
</comment>
<proteinExistence type="inferred from homology"/>
<dbReference type="EMBL" id="LT554307">
    <property type="protein sequence ID" value="SAM03924.1"/>
    <property type="molecule type" value="Genomic_DNA"/>
</dbReference>
<sequence length="140" mass="16078">MSSGVGVNVECLQAFEELKLRKKYKYIIFKMSDNLKEVVVEKTAETSTYPEFLENLPADEPRYAVYDFDYEKPGDGQRNKITFYSWTPDTSKIRQKMVYASSKDAIRRQLVGIAVEMQGTDLSEVDYDSVLEKASRFSTA</sequence>
<evidence type="ECO:0000256" key="1">
    <source>
        <dbReference type="ARBA" id="ARBA00004109"/>
    </source>
</evidence>
<dbReference type="InterPro" id="IPR002108">
    <property type="entry name" value="ADF-H"/>
</dbReference>
<dbReference type="SUPFAM" id="SSF55753">
    <property type="entry name" value="Actin depolymerizing proteins"/>
    <property type="match status" value="1"/>
</dbReference>
<dbReference type="CDD" id="cd11286">
    <property type="entry name" value="ADF_cofilin_like"/>
    <property type="match status" value="1"/>
</dbReference>
<dbReference type="PANTHER" id="PTHR11913">
    <property type="entry name" value="COFILIN-RELATED"/>
    <property type="match status" value="1"/>
</dbReference>
<evidence type="ECO:0000256" key="4">
    <source>
        <dbReference type="ARBA" id="ARBA00023203"/>
    </source>
</evidence>
<protein>
    <recommendedName>
        <fullName evidence="3">Cofilin</fullName>
    </recommendedName>
    <alternativeName>
        <fullName evidence="5">Actin-depolymerizing factor 1</fullName>
    </alternativeName>
</protein>
<name>A0A163JW89_ABSGL</name>
<evidence type="ECO:0000259" key="6">
    <source>
        <dbReference type="PROSITE" id="PS51263"/>
    </source>
</evidence>